<proteinExistence type="predicted"/>
<dbReference type="Proteomes" id="UP000301751">
    <property type="component" value="Unassembled WGS sequence"/>
</dbReference>
<dbReference type="GO" id="GO:0003677">
    <property type="term" value="F:DNA binding"/>
    <property type="evidence" value="ECO:0007669"/>
    <property type="project" value="InterPro"/>
</dbReference>
<dbReference type="OrthoDB" id="8776507at2"/>
<dbReference type="InterPro" id="IPR011335">
    <property type="entry name" value="Restrct_endonuc-II-like"/>
</dbReference>
<protein>
    <submittedName>
        <fullName evidence="3">Membrane protein</fullName>
    </submittedName>
</protein>
<keyword evidence="4" id="KW-1185">Reference proteome</keyword>
<accession>A0A480AVC3</accession>
<dbReference type="Pfam" id="PF04471">
    <property type="entry name" value="Mrr_cat"/>
    <property type="match status" value="1"/>
</dbReference>
<dbReference type="InterPro" id="IPR007560">
    <property type="entry name" value="Restrct_endonuc_IV_Mrr"/>
</dbReference>
<organism evidence="3 4">
    <name type="scientific">Pseudaquabacterium pictum</name>
    <dbReference type="NCBI Taxonomy" id="2315236"/>
    <lineage>
        <taxon>Bacteria</taxon>
        <taxon>Pseudomonadati</taxon>
        <taxon>Pseudomonadota</taxon>
        <taxon>Betaproteobacteria</taxon>
        <taxon>Burkholderiales</taxon>
        <taxon>Sphaerotilaceae</taxon>
        <taxon>Pseudaquabacterium</taxon>
    </lineage>
</organism>
<evidence type="ECO:0000256" key="1">
    <source>
        <dbReference type="SAM" id="Phobius"/>
    </source>
</evidence>
<dbReference type="SUPFAM" id="SSF52980">
    <property type="entry name" value="Restriction endonuclease-like"/>
    <property type="match status" value="1"/>
</dbReference>
<gene>
    <name evidence="3" type="ORF">AQPW35_32030</name>
</gene>
<dbReference type="EMBL" id="BJCL01000008">
    <property type="protein sequence ID" value="GCL64122.1"/>
    <property type="molecule type" value="Genomic_DNA"/>
</dbReference>
<dbReference type="GO" id="GO:0004519">
    <property type="term" value="F:endonuclease activity"/>
    <property type="evidence" value="ECO:0007669"/>
    <property type="project" value="InterPro"/>
</dbReference>
<dbReference type="AlphaFoldDB" id="A0A480AVC3"/>
<sequence>MAFLAWSVCAHPHATGLLPETRLKFRPPPNSLFAVLLRSPWWVSLLIAAVLGLVAAALLPEAFRVVGALSGFPFIVIAAIAAQRQWRLPSAARVQQTQEAVSAMAWPAFQALLTDGLRRSGIEVQPAPAGDAVDFVMERQGLRTLVSARRWKSARLGVEPLRALQAARQADNTTADVPRAVCICLGGFSDTAADYARAHGITLWQASELALAMRGVTLPAPKPAR</sequence>
<keyword evidence="1" id="KW-0472">Membrane</keyword>
<keyword evidence="1" id="KW-1133">Transmembrane helix</keyword>
<name>A0A480AVC3_9BURK</name>
<reference evidence="4" key="1">
    <citation type="submission" date="2019-03" db="EMBL/GenBank/DDBJ databases">
        <title>Aquabacterium pictum sp.nov., the first bacteriochlorophyll a-containing freshwater bacterium in the genus Aquabacterium of the class Betaproteobacteria.</title>
        <authorList>
            <person name="Hirose S."/>
            <person name="Tank M."/>
            <person name="Hara E."/>
            <person name="Tamaki H."/>
            <person name="Takaichi S."/>
            <person name="Haruta S."/>
            <person name="Hanada S."/>
        </authorList>
    </citation>
    <scope>NUCLEOTIDE SEQUENCE [LARGE SCALE GENOMIC DNA]</scope>
    <source>
        <strain evidence="4">W35</strain>
    </source>
</reference>
<feature type="transmembrane region" description="Helical" evidence="1">
    <location>
        <begin position="41"/>
        <end position="59"/>
    </location>
</feature>
<feature type="domain" description="Restriction endonuclease type IV Mrr" evidence="2">
    <location>
        <begin position="102"/>
        <end position="210"/>
    </location>
</feature>
<evidence type="ECO:0000313" key="3">
    <source>
        <dbReference type="EMBL" id="GCL64122.1"/>
    </source>
</evidence>
<dbReference type="GO" id="GO:0009307">
    <property type="term" value="P:DNA restriction-modification system"/>
    <property type="evidence" value="ECO:0007669"/>
    <property type="project" value="InterPro"/>
</dbReference>
<evidence type="ECO:0000313" key="4">
    <source>
        <dbReference type="Proteomes" id="UP000301751"/>
    </source>
</evidence>
<comment type="caution">
    <text evidence="3">The sequence shown here is derived from an EMBL/GenBank/DDBJ whole genome shotgun (WGS) entry which is preliminary data.</text>
</comment>
<feature type="transmembrane region" description="Helical" evidence="1">
    <location>
        <begin position="66"/>
        <end position="86"/>
    </location>
</feature>
<keyword evidence="1" id="KW-0812">Transmembrane</keyword>
<evidence type="ECO:0000259" key="2">
    <source>
        <dbReference type="Pfam" id="PF04471"/>
    </source>
</evidence>